<dbReference type="RefSeq" id="WP_305516259.1">
    <property type="nucleotide sequence ID" value="NZ_JAUPEV010000001.1"/>
</dbReference>
<dbReference type="EMBL" id="JAUYZK010000001">
    <property type="protein sequence ID" value="MDP2538284.1"/>
    <property type="molecule type" value="Genomic_DNA"/>
</dbReference>
<dbReference type="EMBL" id="JAUPEV010000001">
    <property type="protein sequence ID" value="MDO7252417.1"/>
    <property type="molecule type" value="Genomic_DNA"/>
</dbReference>
<protein>
    <submittedName>
        <fullName evidence="2">Uncharacterized protein</fullName>
    </submittedName>
</protein>
<keyword evidence="4" id="KW-1185">Reference proteome</keyword>
<proteinExistence type="predicted"/>
<accession>A0AA90PJD4</accession>
<evidence type="ECO:0000313" key="2">
    <source>
        <dbReference type="EMBL" id="MDP2538284.1"/>
    </source>
</evidence>
<organism evidence="2 3">
    <name type="scientific">Helicobacter cappadocius</name>
    <dbReference type="NCBI Taxonomy" id="3063998"/>
    <lineage>
        <taxon>Bacteria</taxon>
        <taxon>Pseudomonadati</taxon>
        <taxon>Campylobacterota</taxon>
        <taxon>Epsilonproteobacteria</taxon>
        <taxon>Campylobacterales</taxon>
        <taxon>Helicobacteraceae</taxon>
        <taxon>Helicobacter</taxon>
    </lineage>
</organism>
<evidence type="ECO:0000313" key="3">
    <source>
        <dbReference type="Proteomes" id="UP001177258"/>
    </source>
</evidence>
<dbReference type="Proteomes" id="UP001240777">
    <property type="component" value="Unassembled WGS sequence"/>
</dbReference>
<reference evidence="1 3" key="3">
    <citation type="journal article" date="2024" name="Syst. Appl. Microbiol.">
        <title>Helicobacter cappadocius sp. nov., from lizards: The first psychrotrophic Helicobacter species.</title>
        <authorList>
            <person name="Aydin F."/>
            <person name="Tarhane S."/>
            <person name="Karakaya E."/>
            <person name="Abay S."/>
            <person name="Kayman T."/>
            <person name="Guran O."/>
            <person name="Bozkurt E."/>
            <person name="Uzum N."/>
            <person name="Avci A."/>
            <person name="Olgun K."/>
            <person name="Jablonski D."/>
            <person name="Guran C."/>
            <person name="Burcin Saticioglu I."/>
        </authorList>
    </citation>
    <scope>NUCLEOTIDE SEQUENCE [LARGE SCALE GENOMIC DNA]</scope>
    <source>
        <strain evidence="1">Faydin-H75</strain>
        <strain evidence="3">faydin-H76</strain>
    </source>
</reference>
<gene>
    <name evidence="1" type="ORF">Q5I04_00590</name>
    <name evidence="2" type="ORF">Q5I06_00590</name>
</gene>
<evidence type="ECO:0000313" key="4">
    <source>
        <dbReference type="Proteomes" id="UP001240777"/>
    </source>
</evidence>
<reference evidence="2 4" key="1">
    <citation type="submission" date="2023-07" db="EMBL/GenBank/DDBJ databases">
        <title>Unpublished Manusciprt.</title>
        <authorList>
            <person name="Aydin F."/>
            <person name="Tarhane S."/>
            <person name="Saticioglu I.B."/>
            <person name="Karakaya E."/>
            <person name="Abay S."/>
            <person name="Guran O."/>
            <person name="Bozkurt E."/>
            <person name="Uzum N."/>
            <person name="Olgun K."/>
            <person name="Jablonski D."/>
        </authorList>
    </citation>
    <scope>NUCLEOTIDE SEQUENCE</scope>
    <source>
        <strain evidence="4">faydin-H75</strain>
        <strain evidence="2">Faydin-H76</strain>
    </source>
</reference>
<name>A0AA90PJD4_9HELI</name>
<evidence type="ECO:0000313" key="1">
    <source>
        <dbReference type="EMBL" id="MDO7252417.1"/>
    </source>
</evidence>
<dbReference type="Proteomes" id="UP001177258">
    <property type="component" value="Unassembled WGS sequence"/>
</dbReference>
<reference evidence="1" key="2">
    <citation type="submission" date="2023-07" db="EMBL/GenBank/DDBJ databases">
        <authorList>
            <person name="Aydin F."/>
            <person name="Tarhane S."/>
            <person name="Saticioglu I.B."/>
            <person name="Karakaya E."/>
            <person name="Abay S."/>
            <person name="Guran O."/>
            <person name="Bozkurt E."/>
            <person name="Uzum N."/>
            <person name="Olgun K."/>
            <person name="Jablonski D."/>
        </authorList>
    </citation>
    <scope>NUCLEOTIDE SEQUENCE</scope>
    <source>
        <strain evidence="1">Faydin-H75</strain>
    </source>
</reference>
<comment type="caution">
    <text evidence="2">The sequence shown here is derived from an EMBL/GenBank/DDBJ whole genome shotgun (WGS) entry which is preliminary data.</text>
</comment>
<sequence>MNKKSNIIYLEKQTNLYFDIDLNPAKISKNDVFITDIKARELLKYQLNIKKTDLFKVSNIRDYLYAKCIQEGFFQPQKDYIFSYIVEEKSLEFIYHIYAKNQEIRYEKNTIKHDLDIPVSFFIPDIFLPMALEDKYRESSLFLFEDSLVFYYQGNFVYHTFIVGQEDIDRALHYIQTIYSKISLLVCNGSKNFEADIPIYSLSEITKSSHPLPYLCFEYFQKQKSQDLPILHCLDNHPLKGSKTFSMLIKIACFVGLMLLLPLGKIGYGIYLNHQIKSLQLQNNQILQSINTSSKNNTTVFEQTKAQNQLQNHLHSLQKIQTSYTPRYNIIAEISKRLAGKDIFVKKFYFTSDIVENIQVLELDIASKSEQDLVDFMQDLSNTPLILVNTKSPLQNEKIYSNGIFKNNQALMTKIVWISNVL</sequence>
<dbReference type="AlphaFoldDB" id="A0AA90PJD4"/>